<dbReference type="PANTHER" id="PTHR38479:SF2">
    <property type="entry name" value="WINGED HELIX DNA-BINDING DOMAIN-CONTAINING PROTEIN"/>
    <property type="match status" value="1"/>
</dbReference>
<protein>
    <recommendedName>
        <fullName evidence="3">Winged helix DNA-binding domain-containing protein</fullName>
    </recommendedName>
</protein>
<dbReference type="AlphaFoldDB" id="A0A1T3NJW9"/>
<evidence type="ECO:0000313" key="1">
    <source>
        <dbReference type="EMBL" id="OPC76921.1"/>
    </source>
</evidence>
<sequence>MTTERARVLSRRELNRATLARQHLLKRVSIPALEMVEHLAGLQAQHPTSSYYTLWTRIAGFDPAELVDLMTGRQVVRIALMRSTIHTVSAADCLAWRPLIDPVLERMTKGAHGKGYAAADRDELIRIGRAFVEEQPRTFAEVGAYLGEKWPDAQPPALAQALRAWAPLVQVPPRGLWGRSGAIAHTTSDVWLGKPLDADPSIDAMVLRYLAALGPASVKDVQVWCGITRLKPVLERLRPRLVVFRDEAGRELFDLPDAPRPDADVPAPVRFLADFDNLLLSHDDRTRVISKEWHQWRLSQGNMLWGGLLVDGFGRAAWRIERTSETATLLISSGPEPKDALKAHRADIEAEAAHLLAFAAADQDKHEIVYA</sequence>
<comment type="caution">
    <text evidence="1">The sequence shown here is derived from an EMBL/GenBank/DDBJ whole genome shotgun (WGS) entry which is preliminary data.</text>
</comment>
<keyword evidence="2" id="KW-1185">Reference proteome</keyword>
<name>A0A1T3NJW9_9ACTN</name>
<evidence type="ECO:0000313" key="2">
    <source>
        <dbReference type="Proteomes" id="UP000190037"/>
    </source>
</evidence>
<dbReference type="STRING" id="159449.B4N89_40715"/>
<dbReference type="InterPro" id="IPR009351">
    <property type="entry name" value="AlkZ-like"/>
</dbReference>
<dbReference type="EMBL" id="MWQN01000004">
    <property type="protein sequence ID" value="OPC76921.1"/>
    <property type="molecule type" value="Genomic_DNA"/>
</dbReference>
<dbReference type="RefSeq" id="WP_078981679.1">
    <property type="nucleotide sequence ID" value="NZ_MWQN01000004.1"/>
</dbReference>
<reference evidence="1 2" key="1">
    <citation type="submission" date="2017-03" db="EMBL/GenBank/DDBJ databases">
        <title>Draft genome sequence of Streptomyces scabrisporus NF3, endophyte isolated from Amphipterygium adstringens.</title>
        <authorList>
            <person name="Vazquez M."/>
            <person name="Ceapa C.D."/>
            <person name="Rodriguez Luna D."/>
            <person name="Sanchez Esquivel S."/>
        </authorList>
    </citation>
    <scope>NUCLEOTIDE SEQUENCE [LARGE SCALE GENOMIC DNA]</scope>
    <source>
        <strain evidence="1 2">NF3</strain>
    </source>
</reference>
<accession>A0A1T3NJW9</accession>
<evidence type="ECO:0008006" key="3">
    <source>
        <dbReference type="Google" id="ProtNLM"/>
    </source>
</evidence>
<dbReference type="Pfam" id="PF06224">
    <property type="entry name" value="AlkZ-like"/>
    <property type="match status" value="1"/>
</dbReference>
<organism evidence="1 2">
    <name type="scientific">Embleya scabrispora</name>
    <dbReference type="NCBI Taxonomy" id="159449"/>
    <lineage>
        <taxon>Bacteria</taxon>
        <taxon>Bacillati</taxon>
        <taxon>Actinomycetota</taxon>
        <taxon>Actinomycetes</taxon>
        <taxon>Kitasatosporales</taxon>
        <taxon>Streptomycetaceae</taxon>
        <taxon>Embleya</taxon>
    </lineage>
</organism>
<dbReference type="OrthoDB" id="9148135at2"/>
<dbReference type="PANTHER" id="PTHR38479">
    <property type="entry name" value="LMO0824 PROTEIN"/>
    <property type="match status" value="1"/>
</dbReference>
<proteinExistence type="predicted"/>
<dbReference type="Proteomes" id="UP000190037">
    <property type="component" value="Unassembled WGS sequence"/>
</dbReference>
<gene>
    <name evidence="1" type="ORF">B4N89_40715</name>
</gene>